<gene>
    <name evidence="1" type="ORF">THRCLA_23115</name>
</gene>
<sequence>LTDSVADKIMDQRTFGGLKKLDDIVEKKIMRKKKYEQFRDVVLEYAQANKPKEKPVYD</sequence>
<dbReference type="EMBL" id="JNBS01004189">
    <property type="protein sequence ID" value="OQR83949.1"/>
    <property type="molecule type" value="Genomic_DNA"/>
</dbReference>
<evidence type="ECO:0000313" key="1">
    <source>
        <dbReference type="EMBL" id="OQR83949.1"/>
    </source>
</evidence>
<feature type="non-terminal residue" evidence="1">
    <location>
        <position position="1"/>
    </location>
</feature>
<keyword evidence="2" id="KW-1185">Reference proteome</keyword>
<organism evidence="1 2">
    <name type="scientific">Thraustotheca clavata</name>
    <dbReference type="NCBI Taxonomy" id="74557"/>
    <lineage>
        <taxon>Eukaryota</taxon>
        <taxon>Sar</taxon>
        <taxon>Stramenopiles</taxon>
        <taxon>Oomycota</taxon>
        <taxon>Saprolegniomycetes</taxon>
        <taxon>Saprolegniales</taxon>
        <taxon>Achlyaceae</taxon>
        <taxon>Thraustotheca</taxon>
    </lineage>
</organism>
<comment type="caution">
    <text evidence="1">The sequence shown here is derived from an EMBL/GenBank/DDBJ whole genome shotgun (WGS) entry which is preliminary data.</text>
</comment>
<dbReference type="Proteomes" id="UP000243217">
    <property type="component" value="Unassembled WGS sequence"/>
</dbReference>
<name>A0A1V9YE20_9STRA</name>
<dbReference type="AlphaFoldDB" id="A0A1V9YE20"/>
<accession>A0A1V9YE20</accession>
<dbReference type="OrthoDB" id="72710at2759"/>
<evidence type="ECO:0000313" key="2">
    <source>
        <dbReference type="Proteomes" id="UP000243217"/>
    </source>
</evidence>
<reference evidence="1 2" key="1">
    <citation type="journal article" date="2014" name="Genome Biol. Evol.">
        <title>The secreted proteins of Achlya hypogyna and Thraustotheca clavata identify the ancestral oomycete secretome and reveal gene acquisitions by horizontal gene transfer.</title>
        <authorList>
            <person name="Misner I."/>
            <person name="Blouin N."/>
            <person name="Leonard G."/>
            <person name="Richards T.A."/>
            <person name="Lane C.E."/>
        </authorList>
    </citation>
    <scope>NUCLEOTIDE SEQUENCE [LARGE SCALE GENOMIC DNA]</scope>
    <source>
        <strain evidence="1 2">ATCC 34112</strain>
    </source>
</reference>
<proteinExistence type="predicted"/>
<protein>
    <submittedName>
        <fullName evidence="1">Uncharacterized protein</fullName>
    </submittedName>
</protein>